<gene>
    <name evidence="3" type="ORF">D7I46_01680</name>
</gene>
<feature type="chain" id="PRO_5038974133" description="WxL domain-containing protein" evidence="1">
    <location>
        <begin position="33"/>
        <end position="925"/>
    </location>
</feature>
<dbReference type="Pfam" id="PF13731">
    <property type="entry name" value="WxL"/>
    <property type="match status" value="1"/>
</dbReference>
<evidence type="ECO:0000259" key="2">
    <source>
        <dbReference type="Pfam" id="PF13731"/>
    </source>
</evidence>
<evidence type="ECO:0000313" key="3">
    <source>
        <dbReference type="EMBL" id="AYF99906.1"/>
    </source>
</evidence>
<feature type="signal peptide" evidence="1">
    <location>
        <begin position="1"/>
        <end position="32"/>
    </location>
</feature>
<dbReference type="EMBL" id="CP032627">
    <property type="protein sequence ID" value="AYF99906.1"/>
    <property type="molecule type" value="Genomic_DNA"/>
</dbReference>
<accession>A0A387BFZ3</accession>
<dbReference type="OrthoDB" id="2241585at2"/>
<dbReference type="KEGG" id="lact:D7I46_01680"/>
<dbReference type="RefSeq" id="WP_120771295.1">
    <property type="nucleotide sequence ID" value="NZ_CP032627.1"/>
</dbReference>
<evidence type="ECO:0000313" key="4">
    <source>
        <dbReference type="Proteomes" id="UP000269374"/>
    </source>
</evidence>
<name>A0A387BFZ3_9LACT</name>
<organism evidence="3 4">
    <name type="scientific">Lactococcus allomyrinae</name>
    <dbReference type="NCBI Taxonomy" id="2419773"/>
    <lineage>
        <taxon>Bacteria</taxon>
        <taxon>Bacillati</taxon>
        <taxon>Bacillota</taxon>
        <taxon>Bacilli</taxon>
        <taxon>Lactobacillales</taxon>
        <taxon>Streptococcaceae</taxon>
        <taxon>Lactococcus</taxon>
    </lineage>
</organism>
<reference evidence="3 4" key="1">
    <citation type="submission" date="2018-09" db="EMBL/GenBank/DDBJ databases">
        <title>Genome sequencing of strain 1JSPR-7.</title>
        <authorList>
            <person name="Heo J."/>
            <person name="Kim S.-J."/>
            <person name="Kwon S.-W."/>
        </authorList>
    </citation>
    <scope>NUCLEOTIDE SEQUENCE [LARGE SCALE GENOMIC DNA]</scope>
    <source>
        <strain evidence="3 4">1JSPR-7</strain>
    </source>
</reference>
<dbReference type="Proteomes" id="UP000269374">
    <property type="component" value="Chromosome"/>
</dbReference>
<proteinExistence type="predicted"/>
<evidence type="ECO:0000256" key="1">
    <source>
        <dbReference type="SAM" id="SignalP"/>
    </source>
</evidence>
<dbReference type="InterPro" id="IPR027994">
    <property type="entry name" value="WxL_dom"/>
</dbReference>
<protein>
    <recommendedName>
        <fullName evidence="2">WxL domain-containing protein</fullName>
    </recommendedName>
</protein>
<dbReference type="AlphaFoldDB" id="A0A387BFZ3"/>
<feature type="domain" description="WxL" evidence="2">
    <location>
        <begin position="771"/>
        <end position="925"/>
    </location>
</feature>
<keyword evidence="1" id="KW-0732">Signal</keyword>
<keyword evidence="4" id="KW-1185">Reference proteome</keyword>
<sequence length="925" mass="94638">MGKVKILLKKSTNIAASALLLVSTLLPTLALKGQSVVSAATATTSLTPGGTVDTGNHTWGLSDFQTASNYTPVGKNTSGSGWTSSSTYNFGTYQTNTGSWLPFNGAVDMTHSITISGATFANAGGINPATHLGDANGILLTNLASSQLSGGATGGNLGVGNLGSGTYFIGNNYSHTPYYTLLDLSQGYQTASVVAQGNGSGAKILSASSDYTPNNNSTNAFSMSWTNPVLNSDGTVTGTISYTSRNAGTDYTTSTSITVQKSMSIGFMAATGGNYAQMSVTINGTTAGKGVQPVNVNYLNTATGSQLAPKGTAWQNSTISANVGDKIGVVAPSGSGNAADNYDYLAPVAPAGYSFTSVSQPVTVQNFPSGTTNPNQINVSYTPQSQTAGFTYSYDPTAQRTPTAPPLFSASGVTDQTLVAASPNLQMNLAGQVPAGYYISKITSALGGTTVGSTTAGTLSSFFALNPTFDAIASNNQYQITLSALNQTGTVSFAYDTNVPVGAPILPASLALSGLTGSDLNFVMPTLPAGYTVSNVLAPNNVNYSSVAAALAANNYFIAGINNFKVTISAMAQSGTVSYSWASNVPGQNGVVGELQATLPSATSLSGVTGSVINFTPTIPTGYGIDTVTAPDGKIYTDTTTSGMTALQAAQAANSTFVNGANNFTISLRALMQKVELNVVADQASGPNPPTNPDSQTITTALTGAPVSITDIASAQNWLNNWMTNNATGWAIKNYVDPEGQSYTDSTKSLAEAVSGAGGVVLAGNNTYTANLTYNGSISFVSVPSTIDFGSHSIVSSEEDYTGALDQSVVVSDTRATSLLTPWTVSVAQTSPIQEVTQNGTDGSGNPVYVPVTGGISFMNYLSYDGTVLTDNPETIYSTTTAATGTTTVIDAGTSSLFKLSVPVDFQKSNTNFEGSLTWTLTSAP</sequence>